<feature type="signal peptide" evidence="3">
    <location>
        <begin position="1"/>
        <end position="21"/>
    </location>
</feature>
<dbReference type="SUPFAM" id="SSF111369">
    <property type="entry name" value="HlyD-like secretion proteins"/>
    <property type="match status" value="1"/>
</dbReference>
<feature type="domain" description="Multidrug resistance protein MdtA-like barrel-sandwich hybrid" evidence="4">
    <location>
        <begin position="83"/>
        <end position="263"/>
    </location>
</feature>
<protein>
    <submittedName>
        <fullName evidence="6">Uncharacterized protein</fullName>
    </submittedName>
</protein>
<evidence type="ECO:0000256" key="1">
    <source>
        <dbReference type="ARBA" id="ARBA00004196"/>
    </source>
</evidence>
<dbReference type="PANTHER" id="PTHR32347:SF14">
    <property type="entry name" value="EFFLUX SYSTEM COMPONENT YKNX-RELATED"/>
    <property type="match status" value="1"/>
</dbReference>
<feature type="domain" description="CusB-like beta-barrel" evidence="5">
    <location>
        <begin position="276"/>
        <end position="349"/>
    </location>
</feature>
<keyword evidence="2" id="KW-0175">Coiled coil</keyword>
<dbReference type="PANTHER" id="PTHR32347">
    <property type="entry name" value="EFFLUX SYSTEM COMPONENT YKNX-RELATED"/>
    <property type="match status" value="1"/>
</dbReference>
<dbReference type="RefSeq" id="WP_054358492.1">
    <property type="nucleotide sequence ID" value="NZ_LJYW01000001.1"/>
</dbReference>
<dbReference type="InterPro" id="IPR058625">
    <property type="entry name" value="MdtA-like_BSH"/>
</dbReference>
<dbReference type="Proteomes" id="UP000048984">
    <property type="component" value="Unassembled WGS sequence"/>
</dbReference>
<dbReference type="Pfam" id="PF25954">
    <property type="entry name" value="Beta-barrel_RND_2"/>
    <property type="match status" value="1"/>
</dbReference>
<dbReference type="Gene3D" id="2.40.420.20">
    <property type="match status" value="1"/>
</dbReference>
<dbReference type="AlphaFoldDB" id="A0A0N8GES4"/>
<evidence type="ECO:0000259" key="5">
    <source>
        <dbReference type="Pfam" id="PF25954"/>
    </source>
</evidence>
<evidence type="ECO:0000256" key="2">
    <source>
        <dbReference type="ARBA" id="ARBA00023054"/>
    </source>
</evidence>
<reference evidence="6 7" key="1">
    <citation type="submission" date="2015-09" db="EMBL/GenBank/DDBJ databases">
        <authorList>
            <consortium name="Swine Surveillance"/>
        </authorList>
    </citation>
    <scope>NUCLEOTIDE SEQUENCE [LARGE SCALE GENOMIC DNA]</scope>
    <source>
        <strain evidence="6 7">16</strain>
    </source>
</reference>
<keyword evidence="7" id="KW-1185">Reference proteome</keyword>
<evidence type="ECO:0000313" key="7">
    <source>
        <dbReference type="Proteomes" id="UP000048984"/>
    </source>
</evidence>
<dbReference type="InterPro" id="IPR050465">
    <property type="entry name" value="UPF0194_transport"/>
</dbReference>
<dbReference type="STRING" id="665126.ABB55_08865"/>
<dbReference type="Gene3D" id="2.40.50.100">
    <property type="match status" value="2"/>
</dbReference>
<organism evidence="6 7">
    <name type="scientific">Prosthecodimorpha hirschii</name>
    <dbReference type="NCBI Taxonomy" id="665126"/>
    <lineage>
        <taxon>Bacteria</taxon>
        <taxon>Pseudomonadati</taxon>
        <taxon>Pseudomonadota</taxon>
        <taxon>Alphaproteobacteria</taxon>
        <taxon>Hyphomicrobiales</taxon>
        <taxon>Ancalomicrobiaceae</taxon>
        <taxon>Prosthecodimorpha</taxon>
    </lineage>
</organism>
<dbReference type="Pfam" id="PF25917">
    <property type="entry name" value="BSH_RND"/>
    <property type="match status" value="1"/>
</dbReference>
<dbReference type="EMBL" id="LJYW01000001">
    <property type="protein sequence ID" value="KPL52329.1"/>
    <property type="molecule type" value="Genomic_DNA"/>
</dbReference>
<name>A0A0N8GES4_9HYPH</name>
<evidence type="ECO:0000256" key="3">
    <source>
        <dbReference type="SAM" id="SignalP"/>
    </source>
</evidence>
<evidence type="ECO:0000313" key="6">
    <source>
        <dbReference type="EMBL" id="KPL52329.1"/>
    </source>
</evidence>
<proteinExistence type="predicted"/>
<reference evidence="6 7" key="2">
    <citation type="submission" date="2015-10" db="EMBL/GenBank/DDBJ databases">
        <title>Draft Genome Sequence of Prosthecomicrobium hirschii ATCC 27832.</title>
        <authorList>
            <person name="Daniel J."/>
            <person name="Givan S.A."/>
            <person name="Brun Y.V."/>
            <person name="Brown P.J."/>
        </authorList>
    </citation>
    <scope>NUCLEOTIDE SEQUENCE [LARGE SCALE GENOMIC DNA]</scope>
    <source>
        <strain evidence="6 7">16</strain>
    </source>
</reference>
<dbReference type="Gene3D" id="2.40.30.170">
    <property type="match status" value="1"/>
</dbReference>
<dbReference type="GO" id="GO:0030313">
    <property type="term" value="C:cell envelope"/>
    <property type="evidence" value="ECO:0007669"/>
    <property type="project" value="UniProtKB-SubCell"/>
</dbReference>
<dbReference type="InterPro" id="IPR058792">
    <property type="entry name" value="Beta-barrel_RND_2"/>
</dbReference>
<gene>
    <name evidence="6" type="ORF">ABB55_08865</name>
</gene>
<comment type="subcellular location">
    <subcellularLocation>
        <location evidence="1">Cell envelope</location>
    </subcellularLocation>
</comment>
<sequence length="456" mass="48581">MKKFFVFLVLVALVGAGVVVAAERDPKVAAWINRAAVWAGAKPPFDAAKTGEAAGERWRTAPVERGTLQSAVLATGTLQPVQTVQVSSQVSGQIVELIADFNSKVKPNDVIARLDPTTFQGKVASAEADLAVAEASIRSKQATLARARSELVRIDEAARDSDRALDRARQLVKTGAVTERSVEQAEVLKAQTYAQVVSSKADIALAEAEIRVAEANVEQKRAAVRIARTDLDRATIRSPIDGIVIDRQVELGQTVAASLSAPTLFVIAAALEEMQLEASIDEADIGRVREGQQVAFTVDAYPGRGFEGRVSQVRRAPKSVQNVVTYTAVVTADNSSGALFPGMTANVRLIVDTRKDVLRIPQAALRFRPAQPVADGQAQGGQVKRARTVNATAEEGRRARIYLLGADGGLKPVEVRVGLAADTMVEVSGDGVQAGDRVVTGRLDDAPERRRAPLGF</sequence>
<accession>A0A0N8GES4</accession>
<comment type="caution">
    <text evidence="6">The sequence shown here is derived from an EMBL/GenBank/DDBJ whole genome shotgun (WGS) entry which is preliminary data.</text>
</comment>
<evidence type="ECO:0000259" key="4">
    <source>
        <dbReference type="Pfam" id="PF25917"/>
    </source>
</evidence>
<feature type="chain" id="PRO_5006025665" evidence="3">
    <location>
        <begin position="22"/>
        <end position="456"/>
    </location>
</feature>
<keyword evidence="3" id="KW-0732">Signal</keyword>